<name>A0ABN2JQV1_9ACTN</name>
<dbReference type="InterPro" id="IPR038765">
    <property type="entry name" value="Papain-like_cys_pep_sf"/>
</dbReference>
<accession>A0ABN2JQV1</accession>
<keyword evidence="2" id="KW-0645">Protease</keyword>
<sequence length="328" mass="35507">MSGVEGAHTGFWVRSAAAVATLVIGFPSAGHADPPVADQLEAASHRLEKVVERYNATRADLAATRARMRVIARQLRPLDRRLDAAQSRVGRIAASAYKDGGLVTAGALLSATSPHALVDRLLALDHLARTERRDVRALDALDARLRSRQRDLTGLATRLAKQRRELAADKAEVIAEITRLEGLRAAARQADWGAPVTNLGSDPVSVQERALTSKGARSAVSYALDQRGKDYQFGSSGPNAFDCSGLAMASWRRAGVYLPHNAARMWWSVPHLNRSDLRPGDLVFYYSDIHHVAVYIGSGRVVHAPGWGQPVTISPLHHAPVYGYGRPG</sequence>
<keyword evidence="4" id="KW-0788">Thiol protease</keyword>
<comment type="similarity">
    <text evidence="1">Belongs to the peptidase C40 family.</text>
</comment>
<dbReference type="Pfam" id="PF00877">
    <property type="entry name" value="NLPC_P60"/>
    <property type="match status" value="1"/>
</dbReference>
<evidence type="ECO:0000313" key="7">
    <source>
        <dbReference type="Proteomes" id="UP001500655"/>
    </source>
</evidence>
<dbReference type="EMBL" id="BAAALS010000001">
    <property type="protein sequence ID" value="GAA1735849.1"/>
    <property type="molecule type" value="Genomic_DNA"/>
</dbReference>
<feature type="domain" description="NlpC/P60" evidence="5">
    <location>
        <begin position="213"/>
        <end position="328"/>
    </location>
</feature>
<dbReference type="Gene3D" id="3.90.1720.10">
    <property type="entry name" value="endopeptidase domain like (from Nostoc punctiforme)"/>
    <property type="match status" value="1"/>
</dbReference>
<dbReference type="PANTHER" id="PTHR47359:SF3">
    <property type="entry name" value="NLP_P60 DOMAIN-CONTAINING PROTEIN-RELATED"/>
    <property type="match status" value="1"/>
</dbReference>
<evidence type="ECO:0000313" key="6">
    <source>
        <dbReference type="EMBL" id="GAA1735849.1"/>
    </source>
</evidence>
<evidence type="ECO:0000256" key="1">
    <source>
        <dbReference type="ARBA" id="ARBA00007074"/>
    </source>
</evidence>
<dbReference type="InterPro" id="IPR000064">
    <property type="entry name" value="NLP_P60_dom"/>
</dbReference>
<evidence type="ECO:0000256" key="4">
    <source>
        <dbReference type="ARBA" id="ARBA00022807"/>
    </source>
</evidence>
<gene>
    <name evidence="6" type="ORF">GCM10009681_02880</name>
</gene>
<dbReference type="Gene3D" id="6.10.250.3150">
    <property type="match status" value="1"/>
</dbReference>
<dbReference type="Proteomes" id="UP001500655">
    <property type="component" value="Unassembled WGS sequence"/>
</dbReference>
<dbReference type="PANTHER" id="PTHR47359">
    <property type="entry name" value="PEPTIDOGLYCAN DL-ENDOPEPTIDASE CWLO"/>
    <property type="match status" value="1"/>
</dbReference>
<dbReference type="InterPro" id="IPR051794">
    <property type="entry name" value="PG_Endopeptidase_C40"/>
</dbReference>
<keyword evidence="3" id="KW-0378">Hydrolase</keyword>
<protein>
    <submittedName>
        <fullName evidence="6">C40 family peptidase</fullName>
    </submittedName>
</protein>
<organism evidence="6 7">
    <name type="scientific">Luedemannella helvata</name>
    <dbReference type="NCBI Taxonomy" id="349315"/>
    <lineage>
        <taxon>Bacteria</taxon>
        <taxon>Bacillati</taxon>
        <taxon>Actinomycetota</taxon>
        <taxon>Actinomycetes</taxon>
        <taxon>Micromonosporales</taxon>
        <taxon>Micromonosporaceae</taxon>
        <taxon>Luedemannella</taxon>
    </lineage>
</organism>
<comment type="caution">
    <text evidence="6">The sequence shown here is derived from an EMBL/GenBank/DDBJ whole genome shotgun (WGS) entry which is preliminary data.</text>
</comment>
<dbReference type="PROSITE" id="PS51935">
    <property type="entry name" value="NLPC_P60"/>
    <property type="match status" value="1"/>
</dbReference>
<proteinExistence type="inferred from homology"/>
<keyword evidence="7" id="KW-1185">Reference proteome</keyword>
<evidence type="ECO:0000259" key="5">
    <source>
        <dbReference type="PROSITE" id="PS51935"/>
    </source>
</evidence>
<evidence type="ECO:0000256" key="2">
    <source>
        <dbReference type="ARBA" id="ARBA00022670"/>
    </source>
</evidence>
<reference evidence="6 7" key="1">
    <citation type="journal article" date="2019" name="Int. J. Syst. Evol. Microbiol.">
        <title>The Global Catalogue of Microorganisms (GCM) 10K type strain sequencing project: providing services to taxonomists for standard genome sequencing and annotation.</title>
        <authorList>
            <consortium name="The Broad Institute Genomics Platform"/>
            <consortium name="The Broad Institute Genome Sequencing Center for Infectious Disease"/>
            <person name="Wu L."/>
            <person name="Ma J."/>
        </authorList>
    </citation>
    <scope>NUCLEOTIDE SEQUENCE [LARGE SCALE GENOMIC DNA]</scope>
    <source>
        <strain evidence="6 7">JCM 13249</strain>
    </source>
</reference>
<dbReference type="SUPFAM" id="SSF54001">
    <property type="entry name" value="Cysteine proteinases"/>
    <property type="match status" value="1"/>
</dbReference>
<evidence type="ECO:0000256" key="3">
    <source>
        <dbReference type="ARBA" id="ARBA00022801"/>
    </source>
</evidence>